<dbReference type="PRINTS" id="PR00248">
    <property type="entry name" value="GPCRMGR"/>
</dbReference>
<keyword evidence="4 10" id="KW-1133">Transmembrane helix</keyword>
<keyword evidence="7 13" id="KW-0675">Receptor</keyword>
<dbReference type="Pfam" id="PF01094">
    <property type="entry name" value="ANF_receptor"/>
    <property type="match status" value="1"/>
</dbReference>
<dbReference type="SUPFAM" id="SSF53822">
    <property type="entry name" value="Periplasmic binding protein-like I"/>
    <property type="match status" value="1"/>
</dbReference>
<dbReference type="PANTHER" id="PTHR24060">
    <property type="entry name" value="METABOTROPIC GLUTAMATE RECEPTOR"/>
    <property type="match status" value="1"/>
</dbReference>
<organism evidence="12 13">
    <name type="scientific">Hydra vulgaris</name>
    <name type="common">Hydra</name>
    <name type="synonym">Hydra attenuata</name>
    <dbReference type="NCBI Taxonomy" id="6087"/>
    <lineage>
        <taxon>Eukaryota</taxon>
        <taxon>Metazoa</taxon>
        <taxon>Cnidaria</taxon>
        <taxon>Hydrozoa</taxon>
        <taxon>Hydroidolina</taxon>
        <taxon>Anthoathecata</taxon>
        <taxon>Aplanulata</taxon>
        <taxon>Hydridae</taxon>
        <taxon>Hydra</taxon>
    </lineage>
</organism>
<dbReference type="Gene3D" id="3.40.50.2300">
    <property type="match status" value="2"/>
</dbReference>
<dbReference type="CDD" id="cd13953">
    <property type="entry name" value="7tm_classC_mGluR-like"/>
    <property type="match status" value="1"/>
</dbReference>
<keyword evidence="2" id="KW-1003">Cell membrane</keyword>
<keyword evidence="9" id="KW-0807">Transducer</keyword>
<dbReference type="RefSeq" id="XP_065657035.1">
    <property type="nucleotide sequence ID" value="XM_065800963.1"/>
</dbReference>
<protein>
    <submittedName>
        <fullName evidence="13">Extracellular calcium-sensing receptor isoform X2</fullName>
    </submittedName>
</protein>
<evidence type="ECO:0000256" key="3">
    <source>
        <dbReference type="ARBA" id="ARBA00022692"/>
    </source>
</evidence>
<accession>A0ABM4C615</accession>
<sequence>MYQITTCYFYFHFVPVAVVYSIQNCGNSNVVLRRLANKTYFFGGIFPTHSQNGDFYSLNKAAILLVSSMMLAIKEINKNKELLPGIKIGYDIRDSRNEVLCACDHALDFLLDKKRNSVLIGVVGPASSSLSAAVSTLLQPDFVPQVSYSSTSMSLSKRSIYRNFFRTAPNDAYQAKALIALIEHFHWTYISLFTSDNDYGRFGREEVQKAAKEKNICLSVDRIFNISLSNNETDIIFESIEKNSRIVVLWCDSQYARTIISKSISLGLGNITWIGTDSWENELLILSFSNISNNIFILRLKEYAINVINNELYNNITSKINCQNPWFNELMNSNSTSGFDCIPSLASSLSKRKINQVFGAVYALAHGLHNYLNCSFEKCVTTYDSIDYELLYHHVINTSFSIPASDYNIKFDENGDFSFPAYEYTFFDFNRFTKFGIWEYNFNLSLTVFINDSIIAWKDSKIPQSVCSVDCPPGTYRVNSTISVCCWSCIPCPQSSITNAANQYNCTRCSATSFVNLNQHQCVDLPEINLTFLRLEGVFIILGSISGVLGTSFVLILFFMYWNNPIIKSSNREMSCIQLFAFKFLFCISFLHFWKPTQTMCMLRTLLFNFLFTTVLSFIVVKTYRLLRVFNGRFTRVSKFLDNKFQITFSFSLVLIETVANLIWNLFYPTKVIIFVNSAHNKFHIVCENKELFLASFIYFFTFTAVCGYMAFRARKLPENFNETHYIAYAMLTTCIFWITYIPIRFSTDPYESNVAFLCINILSCHSMLLILYGKKVKYLLRNPNISRVNFFSSSSRDKIMDNFNTTVDQKNGISFKFVCNVVELNSSKHSELSCQSKDTLNQFIC</sequence>
<evidence type="ECO:0000256" key="1">
    <source>
        <dbReference type="ARBA" id="ARBA00004651"/>
    </source>
</evidence>
<feature type="transmembrane region" description="Helical" evidence="10">
    <location>
        <begin position="538"/>
        <end position="562"/>
    </location>
</feature>
<dbReference type="GeneID" id="100200660"/>
<evidence type="ECO:0000256" key="4">
    <source>
        <dbReference type="ARBA" id="ARBA00022989"/>
    </source>
</evidence>
<evidence type="ECO:0000256" key="7">
    <source>
        <dbReference type="ARBA" id="ARBA00023170"/>
    </source>
</evidence>
<dbReference type="PROSITE" id="PS50259">
    <property type="entry name" value="G_PROTEIN_RECEP_F3_4"/>
    <property type="match status" value="1"/>
</dbReference>
<dbReference type="Proteomes" id="UP001652625">
    <property type="component" value="Chromosome 07"/>
</dbReference>
<evidence type="ECO:0000256" key="9">
    <source>
        <dbReference type="ARBA" id="ARBA00023224"/>
    </source>
</evidence>
<evidence type="ECO:0000256" key="8">
    <source>
        <dbReference type="ARBA" id="ARBA00023180"/>
    </source>
</evidence>
<dbReference type="Gene3D" id="2.10.50.30">
    <property type="entry name" value="GPCR, family 3, nine cysteines domain"/>
    <property type="match status" value="1"/>
</dbReference>
<dbReference type="InterPro" id="IPR001828">
    <property type="entry name" value="ANF_lig-bd_rcpt"/>
</dbReference>
<dbReference type="InterPro" id="IPR000337">
    <property type="entry name" value="GPCR_3"/>
</dbReference>
<name>A0ABM4C615_HYDVU</name>
<reference evidence="13" key="1">
    <citation type="submission" date="2025-08" db="UniProtKB">
        <authorList>
            <consortium name="RefSeq"/>
        </authorList>
    </citation>
    <scope>IDENTIFICATION</scope>
</reference>
<dbReference type="InterPro" id="IPR011500">
    <property type="entry name" value="GPCR_3_9-Cys_dom"/>
</dbReference>
<dbReference type="InterPro" id="IPR028082">
    <property type="entry name" value="Peripla_BP_I"/>
</dbReference>
<evidence type="ECO:0000256" key="5">
    <source>
        <dbReference type="ARBA" id="ARBA00023040"/>
    </source>
</evidence>
<feature type="transmembrane region" description="Helical" evidence="10">
    <location>
        <begin position="606"/>
        <end position="627"/>
    </location>
</feature>
<feature type="transmembrane region" description="Helical" evidence="10">
    <location>
        <begin position="755"/>
        <end position="773"/>
    </location>
</feature>
<comment type="subcellular location">
    <subcellularLocation>
        <location evidence="1">Cell membrane</location>
        <topology evidence="1">Multi-pass membrane protein</topology>
    </subcellularLocation>
</comment>
<feature type="transmembrane region" description="Helical" evidence="10">
    <location>
        <begin position="647"/>
        <end position="667"/>
    </location>
</feature>
<proteinExistence type="predicted"/>
<evidence type="ECO:0000259" key="11">
    <source>
        <dbReference type="PROSITE" id="PS50259"/>
    </source>
</evidence>
<dbReference type="InterPro" id="IPR038550">
    <property type="entry name" value="GPCR_3_9-Cys_sf"/>
</dbReference>
<feature type="domain" description="G-protein coupled receptors family 3 profile" evidence="11">
    <location>
        <begin position="536"/>
        <end position="785"/>
    </location>
</feature>
<evidence type="ECO:0000313" key="13">
    <source>
        <dbReference type="RefSeq" id="XP_065657035.1"/>
    </source>
</evidence>
<gene>
    <name evidence="13" type="primary">LOC100200660</name>
</gene>
<keyword evidence="6 10" id="KW-0472">Membrane</keyword>
<dbReference type="Pfam" id="PF00003">
    <property type="entry name" value="7tm_3"/>
    <property type="match status" value="1"/>
</dbReference>
<evidence type="ECO:0000256" key="2">
    <source>
        <dbReference type="ARBA" id="ARBA00022475"/>
    </source>
</evidence>
<feature type="transmembrane region" description="Helical" evidence="10">
    <location>
        <begin position="692"/>
        <end position="712"/>
    </location>
</feature>
<dbReference type="Pfam" id="PF07562">
    <property type="entry name" value="NCD3G"/>
    <property type="match status" value="1"/>
</dbReference>
<keyword evidence="3 10" id="KW-0812">Transmembrane</keyword>
<keyword evidence="12" id="KW-1185">Reference proteome</keyword>
<evidence type="ECO:0000256" key="6">
    <source>
        <dbReference type="ARBA" id="ARBA00023136"/>
    </source>
</evidence>
<dbReference type="InterPro" id="IPR017978">
    <property type="entry name" value="GPCR_3_C"/>
</dbReference>
<feature type="transmembrane region" description="Helical" evidence="10">
    <location>
        <begin position="574"/>
        <end position="594"/>
    </location>
</feature>
<feature type="transmembrane region" description="Helical" evidence="10">
    <location>
        <begin position="724"/>
        <end position="743"/>
    </location>
</feature>
<evidence type="ECO:0000313" key="12">
    <source>
        <dbReference type="Proteomes" id="UP001652625"/>
    </source>
</evidence>
<keyword evidence="8" id="KW-0325">Glycoprotein</keyword>
<evidence type="ECO:0000256" key="10">
    <source>
        <dbReference type="SAM" id="Phobius"/>
    </source>
</evidence>
<dbReference type="InterPro" id="IPR050726">
    <property type="entry name" value="mGluR"/>
</dbReference>
<keyword evidence="5" id="KW-0297">G-protein coupled receptor</keyword>